<dbReference type="SUPFAM" id="SSF55797">
    <property type="entry name" value="PR-1-like"/>
    <property type="match status" value="1"/>
</dbReference>
<dbReference type="EMBL" id="PKFO01000005">
    <property type="protein sequence ID" value="PVH21806.1"/>
    <property type="molecule type" value="Genomic_DNA"/>
</dbReference>
<feature type="compositionally biased region" description="Low complexity" evidence="1">
    <location>
        <begin position="79"/>
        <end position="89"/>
    </location>
</feature>
<feature type="compositionally biased region" description="Low complexity" evidence="1">
    <location>
        <begin position="98"/>
        <end position="111"/>
    </location>
</feature>
<evidence type="ECO:0000313" key="4">
    <source>
        <dbReference type="EMBL" id="PVH21806.1"/>
    </source>
</evidence>
<evidence type="ECO:0000256" key="1">
    <source>
        <dbReference type="SAM" id="MobiDB-lite"/>
    </source>
</evidence>
<feature type="region of interest" description="Disordered" evidence="1">
    <location>
        <begin position="77"/>
        <end position="116"/>
    </location>
</feature>
<organism evidence="4 5">
    <name type="scientific">Candidozyma haemuli</name>
    <dbReference type="NCBI Taxonomy" id="45357"/>
    <lineage>
        <taxon>Eukaryota</taxon>
        <taxon>Fungi</taxon>
        <taxon>Dikarya</taxon>
        <taxon>Ascomycota</taxon>
        <taxon>Saccharomycotina</taxon>
        <taxon>Pichiomycetes</taxon>
        <taxon>Metschnikowiaceae</taxon>
        <taxon>Candidozyma</taxon>
    </lineage>
</organism>
<dbReference type="Pfam" id="PF00188">
    <property type="entry name" value="CAP"/>
    <property type="match status" value="1"/>
</dbReference>
<dbReference type="OrthoDB" id="337038at2759"/>
<dbReference type="InterPro" id="IPR014044">
    <property type="entry name" value="CAP_dom"/>
</dbReference>
<dbReference type="GeneID" id="37006129"/>
<dbReference type="PANTHER" id="PTHR10334">
    <property type="entry name" value="CYSTEINE-RICH SECRETORY PROTEIN-RELATED"/>
    <property type="match status" value="1"/>
</dbReference>
<feature type="chain" id="PRO_5015935362" description="SCP domain-containing protein" evidence="2">
    <location>
        <begin position="18"/>
        <end position="247"/>
    </location>
</feature>
<feature type="domain" description="SCP" evidence="3">
    <location>
        <begin position="115"/>
        <end position="238"/>
    </location>
</feature>
<keyword evidence="5" id="KW-1185">Reference proteome</keyword>
<dbReference type="Gene3D" id="3.40.33.10">
    <property type="entry name" value="CAP"/>
    <property type="match status" value="1"/>
</dbReference>
<gene>
    <name evidence="4" type="ORF">CXQ85_000797</name>
</gene>
<dbReference type="RefSeq" id="XP_025342746.1">
    <property type="nucleotide sequence ID" value="XM_025484531.1"/>
</dbReference>
<comment type="caution">
    <text evidence="4">The sequence shown here is derived from an EMBL/GenBank/DDBJ whole genome shotgun (WGS) entry which is preliminary data.</text>
</comment>
<protein>
    <recommendedName>
        <fullName evidence="3">SCP domain-containing protein</fullName>
    </recommendedName>
</protein>
<dbReference type="Proteomes" id="UP000244309">
    <property type="component" value="Unassembled WGS sequence"/>
</dbReference>
<dbReference type="InterPro" id="IPR035940">
    <property type="entry name" value="CAP_sf"/>
</dbReference>
<keyword evidence="2" id="KW-0732">Signal</keyword>
<accession>A0A2V1AWC1</accession>
<evidence type="ECO:0000256" key="2">
    <source>
        <dbReference type="SAM" id="SignalP"/>
    </source>
</evidence>
<evidence type="ECO:0000313" key="5">
    <source>
        <dbReference type="Proteomes" id="UP000244309"/>
    </source>
</evidence>
<dbReference type="PRINTS" id="PR00837">
    <property type="entry name" value="V5TPXLIKE"/>
</dbReference>
<sequence length="247" mass="26048">MKFSIAVAATFAAAVSARTFFETNTHYVTVDHNGNIVGGSSATAAAAVNDSGDDNNNDQGNDDNQHEVQEFVTQGFQQSSLDSSAEVSSEPPAQTVTPSSPAASPSASPSSDVSGFEKDILDAHNSRRSKHSAKALTWSDELADYAQNMADKYTCGSGLQHSGGKYGENLAVGYADAEKTVKAWYDEGSSYDYSSASTFNHFTQVIWKGSKQLGCAKKDCGGSPYVVCEYFPAGNMIGSGKQNLASN</sequence>
<proteinExistence type="predicted"/>
<dbReference type="STRING" id="45357.A0A2V1AWC1"/>
<dbReference type="InterPro" id="IPR001283">
    <property type="entry name" value="CRISP-related"/>
</dbReference>
<name>A0A2V1AWC1_9ASCO</name>
<dbReference type="VEuPathDB" id="FungiDB:CXQ85_000797"/>
<feature type="signal peptide" evidence="2">
    <location>
        <begin position="1"/>
        <end position="17"/>
    </location>
</feature>
<evidence type="ECO:0000259" key="3">
    <source>
        <dbReference type="SMART" id="SM00198"/>
    </source>
</evidence>
<dbReference type="SMART" id="SM00198">
    <property type="entry name" value="SCP"/>
    <property type="match status" value="1"/>
</dbReference>
<dbReference type="AlphaFoldDB" id="A0A2V1AWC1"/>
<reference evidence="4 5" key="1">
    <citation type="submission" date="2017-12" db="EMBL/GenBank/DDBJ databases">
        <title>Genome Sequence of a Multidrug-Resistant Candida haemulonii Isolate from a Patient with Chronic Leg Ulcers in Israel.</title>
        <authorList>
            <person name="Chow N.A."/>
            <person name="Gade L."/>
            <person name="Batra D."/>
            <person name="Rowe L.A."/>
            <person name="Ben-Ami R."/>
            <person name="Loparev V.N."/>
            <person name="Litvintseva A.P."/>
        </authorList>
    </citation>
    <scope>NUCLEOTIDE SEQUENCE [LARGE SCALE GENOMIC DNA]</scope>
    <source>
        <strain evidence="4 5">B11899</strain>
    </source>
</reference>
<dbReference type="CDD" id="cd05384">
    <property type="entry name" value="CAP_PRY1-like"/>
    <property type="match status" value="1"/>
</dbReference>